<keyword evidence="3" id="KW-1185">Reference proteome</keyword>
<dbReference type="Proteomes" id="UP000001312">
    <property type="component" value="Unassembled WGS sequence"/>
</dbReference>
<name>A7F3F4_SCLS1</name>
<evidence type="ECO:0000313" key="2">
    <source>
        <dbReference type="EMBL" id="EDN97275.1"/>
    </source>
</evidence>
<dbReference type="AlphaFoldDB" id="A7F3F4"/>
<dbReference type="RefSeq" id="XP_001586771.1">
    <property type="nucleotide sequence ID" value="XM_001586721.1"/>
</dbReference>
<organism evidence="2 3">
    <name type="scientific">Sclerotinia sclerotiorum (strain ATCC 18683 / 1980 / Ss-1)</name>
    <name type="common">White mold</name>
    <name type="synonym">Whetzelinia sclerotiorum</name>
    <dbReference type="NCBI Taxonomy" id="665079"/>
    <lineage>
        <taxon>Eukaryota</taxon>
        <taxon>Fungi</taxon>
        <taxon>Dikarya</taxon>
        <taxon>Ascomycota</taxon>
        <taxon>Pezizomycotina</taxon>
        <taxon>Leotiomycetes</taxon>
        <taxon>Helotiales</taxon>
        <taxon>Sclerotiniaceae</taxon>
        <taxon>Sclerotinia</taxon>
    </lineage>
</organism>
<evidence type="ECO:0000313" key="3">
    <source>
        <dbReference type="Proteomes" id="UP000001312"/>
    </source>
</evidence>
<accession>A7F3F4</accession>
<protein>
    <submittedName>
        <fullName evidence="2">Uncharacterized protein</fullName>
    </submittedName>
</protein>
<dbReference type="EMBL" id="CH476640">
    <property type="protein sequence ID" value="EDN97275.1"/>
    <property type="molecule type" value="Genomic_DNA"/>
</dbReference>
<feature type="region of interest" description="Disordered" evidence="1">
    <location>
        <begin position="58"/>
        <end position="96"/>
    </location>
</feature>
<proteinExistence type="predicted"/>
<dbReference type="KEGG" id="ssl:SS1G_11800"/>
<dbReference type="GeneID" id="5483095"/>
<evidence type="ECO:0000256" key="1">
    <source>
        <dbReference type="SAM" id="MobiDB-lite"/>
    </source>
</evidence>
<gene>
    <name evidence="2" type="ORF">SS1G_11800</name>
</gene>
<sequence>MAEQQRKIELQSPDDLQYLVANVKRAAREMIDRDLPPIEGEDAMRRLVEEIVGEVSLGKGKSARDSRGGIGGADCGAEEECSGGGGEEGEFVEEGA</sequence>
<dbReference type="STRING" id="665079.A7F3F4"/>
<reference evidence="3" key="1">
    <citation type="journal article" date="2011" name="PLoS Genet.">
        <title>Genomic analysis of the necrotrophic fungal pathogens Sclerotinia sclerotiorum and Botrytis cinerea.</title>
        <authorList>
            <person name="Amselem J."/>
            <person name="Cuomo C.A."/>
            <person name="van Kan J.A."/>
            <person name="Viaud M."/>
            <person name="Benito E.P."/>
            <person name="Couloux A."/>
            <person name="Coutinho P.M."/>
            <person name="de Vries R.P."/>
            <person name="Dyer P.S."/>
            <person name="Fillinger S."/>
            <person name="Fournier E."/>
            <person name="Gout L."/>
            <person name="Hahn M."/>
            <person name="Kohn L."/>
            <person name="Lapalu N."/>
            <person name="Plummer K.M."/>
            <person name="Pradier J.M."/>
            <person name="Quevillon E."/>
            <person name="Sharon A."/>
            <person name="Simon A."/>
            <person name="ten Have A."/>
            <person name="Tudzynski B."/>
            <person name="Tudzynski P."/>
            <person name="Wincker P."/>
            <person name="Andrew M."/>
            <person name="Anthouard V."/>
            <person name="Beever R.E."/>
            <person name="Beffa R."/>
            <person name="Benoit I."/>
            <person name="Bouzid O."/>
            <person name="Brault B."/>
            <person name="Chen Z."/>
            <person name="Choquer M."/>
            <person name="Collemare J."/>
            <person name="Cotton P."/>
            <person name="Danchin E.G."/>
            <person name="Da Silva C."/>
            <person name="Gautier A."/>
            <person name="Giraud C."/>
            <person name="Giraud T."/>
            <person name="Gonzalez C."/>
            <person name="Grossetete S."/>
            <person name="Guldener U."/>
            <person name="Henrissat B."/>
            <person name="Howlett B.J."/>
            <person name="Kodira C."/>
            <person name="Kretschmer M."/>
            <person name="Lappartient A."/>
            <person name="Leroch M."/>
            <person name="Levis C."/>
            <person name="Mauceli E."/>
            <person name="Neuveglise C."/>
            <person name="Oeser B."/>
            <person name="Pearson M."/>
            <person name="Poulain J."/>
            <person name="Poussereau N."/>
            <person name="Quesneville H."/>
            <person name="Rascle C."/>
            <person name="Schumacher J."/>
            <person name="Segurens B."/>
            <person name="Sexton A."/>
            <person name="Silva E."/>
            <person name="Sirven C."/>
            <person name="Soanes D.M."/>
            <person name="Talbot N.J."/>
            <person name="Templeton M."/>
            <person name="Yandava C."/>
            <person name="Yarden O."/>
            <person name="Zeng Q."/>
            <person name="Rollins J.A."/>
            <person name="Lebrun M.H."/>
            <person name="Dickman M."/>
        </authorList>
    </citation>
    <scope>NUCLEOTIDE SEQUENCE [LARGE SCALE GENOMIC DNA]</scope>
    <source>
        <strain evidence="3">ATCC 18683 / 1980 / Ss-1</strain>
    </source>
</reference>
<feature type="compositionally biased region" description="Acidic residues" evidence="1">
    <location>
        <begin position="76"/>
        <end position="96"/>
    </location>
</feature>
<dbReference type="InParanoid" id="A7F3F4"/>